<evidence type="ECO:0008006" key="3">
    <source>
        <dbReference type="Google" id="ProtNLM"/>
    </source>
</evidence>
<dbReference type="RefSeq" id="WP_345471049.1">
    <property type="nucleotide sequence ID" value="NZ_CP125942.1"/>
</dbReference>
<dbReference type="EMBL" id="CP125942">
    <property type="protein sequence ID" value="XAO45490.1"/>
    <property type="molecule type" value="Genomic_DNA"/>
</dbReference>
<proteinExistence type="predicted"/>
<protein>
    <recommendedName>
        <fullName evidence="3">NUDIX hydrolase</fullName>
    </recommendedName>
</protein>
<dbReference type="InterPro" id="IPR015797">
    <property type="entry name" value="NUDIX_hydrolase-like_dom_sf"/>
</dbReference>
<keyword evidence="2" id="KW-1185">Reference proteome</keyword>
<reference evidence="1 2" key="1">
    <citation type="submission" date="2023-05" db="EMBL/GenBank/DDBJ databases">
        <title>Glutamicibacter sp. B1, complete genome.</title>
        <authorList>
            <person name="Long Y.H."/>
            <person name="Fang T."/>
            <person name="Li X.Y."/>
        </authorList>
    </citation>
    <scope>NUCLEOTIDE SEQUENCE [LARGE SCALE GENOMIC DNA]</scope>
    <source>
        <strain evidence="1 2">B1</strain>
    </source>
</reference>
<organism evidence="1 2">
    <name type="scientific">Glutamicibacter ectropisis</name>
    <dbReference type="NCBI Taxonomy" id="3046593"/>
    <lineage>
        <taxon>Bacteria</taxon>
        <taxon>Bacillati</taxon>
        <taxon>Actinomycetota</taxon>
        <taxon>Actinomycetes</taxon>
        <taxon>Micrococcales</taxon>
        <taxon>Micrococcaceae</taxon>
        <taxon>Glutamicibacter</taxon>
    </lineage>
</organism>
<evidence type="ECO:0000313" key="2">
    <source>
        <dbReference type="Proteomes" id="UP001486888"/>
    </source>
</evidence>
<dbReference type="KEGG" id="gey:QMQ05_14245"/>
<evidence type="ECO:0000313" key="1">
    <source>
        <dbReference type="EMBL" id="XAO45490.1"/>
    </source>
</evidence>
<dbReference type="CDD" id="cd18873">
    <property type="entry name" value="NUDIX_NadM_like"/>
    <property type="match status" value="1"/>
</dbReference>
<dbReference type="AlphaFoldDB" id="A0AAU6WCJ0"/>
<dbReference type="SUPFAM" id="SSF55811">
    <property type="entry name" value="Nudix"/>
    <property type="match status" value="1"/>
</dbReference>
<accession>A0AAU6WCJ0</accession>
<gene>
    <name evidence="1" type="ORF">QMQ05_14245</name>
</gene>
<sequence length="206" mass="22184">MPNQPLISIDAVPLIVVDDALHVVTAQREWDPYAGQHALPGVLLNAHERLREAVARALADKAGVSEDVTPELVAVFDDFERDERGPTLSMAHLVILGTLPQDPRIKAEPLTALPTLPFDHNAIIARAAGMLLDSLWVNLPLTRCLLGEQFTTADVVARMKELAAAASRPEPVVNNVGRALASNKAVQKLPAIAVGTGRPPASWKWV</sequence>
<name>A0AAU6WCJ0_9MICC</name>
<dbReference type="Gene3D" id="3.90.79.10">
    <property type="entry name" value="Nucleoside Triphosphate Pyrophosphohydrolase"/>
    <property type="match status" value="1"/>
</dbReference>
<dbReference type="Proteomes" id="UP001486888">
    <property type="component" value="Chromosome"/>
</dbReference>